<evidence type="ECO:0000256" key="1">
    <source>
        <dbReference type="ARBA" id="ARBA00022723"/>
    </source>
</evidence>
<keyword evidence="2 4" id="KW-0863">Zinc-finger</keyword>
<dbReference type="Proteomes" id="UP001457282">
    <property type="component" value="Unassembled WGS sequence"/>
</dbReference>
<evidence type="ECO:0000256" key="5">
    <source>
        <dbReference type="SAM" id="MobiDB-lite"/>
    </source>
</evidence>
<name>A0AAW1X7Z7_RUBAR</name>
<feature type="domain" description="RING-type" evidence="6">
    <location>
        <begin position="155"/>
        <end position="193"/>
    </location>
</feature>
<organism evidence="7 8">
    <name type="scientific">Rubus argutus</name>
    <name type="common">Southern blackberry</name>
    <dbReference type="NCBI Taxonomy" id="59490"/>
    <lineage>
        <taxon>Eukaryota</taxon>
        <taxon>Viridiplantae</taxon>
        <taxon>Streptophyta</taxon>
        <taxon>Embryophyta</taxon>
        <taxon>Tracheophyta</taxon>
        <taxon>Spermatophyta</taxon>
        <taxon>Magnoliopsida</taxon>
        <taxon>eudicotyledons</taxon>
        <taxon>Gunneridae</taxon>
        <taxon>Pentapetalae</taxon>
        <taxon>rosids</taxon>
        <taxon>fabids</taxon>
        <taxon>Rosales</taxon>
        <taxon>Rosaceae</taxon>
        <taxon>Rosoideae</taxon>
        <taxon>Rosoideae incertae sedis</taxon>
        <taxon>Rubus</taxon>
    </lineage>
</organism>
<dbReference type="AlphaFoldDB" id="A0AAW1X7Z7"/>
<accession>A0AAW1X7Z7</accession>
<dbReference type="PROSITE" id="PS00518">
    <property type="entry name" value="ZF_RING_1"/>
    <property type="match status" value="1"/>
</dbReference>
<protein>
    <recommendedName>
        <fullName evidence="6">RING-type domain-containing protein</fullName>
    </recommendedName>
</protein>
<keyword evidence="3" id="KW-0862">Zinc</keyword>
<dbReference type="GO" id="GO:0061630">
    <property type="term" value="F:ubiquitin protein ligase activity"/>
    <property type="evidence" value="ECO:0007669"/>
    <property type="project" value="InterPro"/>
</dbReference>
<evidence type="ECO:0000256" key="2">
    <source>
        <dbReference type="ARBA" id="ARBA00022771"/>
    </source>
</evidence>
<dbReference type="InterPro" id="IPR017907">
    <property type="entry name" value="Znf_RING_CS"/>
</dbReference>
<dbReference type="GO" id="GO:0033768">
    <property type="term" value="C:SUMO-targeted ubiquitin ligase complex"/>
    <property type="evidence" value="ECO:0007669"/>
    <property type="project" value="TreeGrafter"/>
</dbReference>
<dbReference type="SUPFAM" id="SSF57850">
    <property type="entry name" value="RING/U-box"/>
    <property type="match status" value="1"/>
</dbReference>
<keyword evidence="1" id="KW-0479">Metal-binding</keyword>
<dbReference type="PROSITE" id="PS50089">
    <property type="entry name" value="ZF_RING_2"/>
    <property type="match status" value="1"/>
</dbReference>
<dbReference type="InterPro" id="IPR001841">
    <property type="entry name" value="Znf_RING"/>
</dbReference>
<dbReference type="InterPro" id="IPR049627">
    <property type="entry name" value="SLX8"/>
</dbReference>
<sequence length="210" mass="23494">MNPLFSMSIEGSRYFQEVNAREAERARHLARQVHLDLNYPPPAENVALAGSLGVQAQQQSSAAPDDECSIISPRKFEEAMNNSQLNPSRRVRSRRNTEDTEDLIRWGISFGPLGTVNGVISLNDEIFRKTKDTATNVPIAPIVSESEPKTPTFTCVICMGQLTEETSTKCGHIFCKACIEQAIATQHKCPNCRRKLTKRDTFRVHLPYTS</sequence>
<dbReference type="GO" id="GO:0032183">
    <property type="term" value="F:SUMO binding"/>
    <property type="evidence" value="ECO:0007669"/>
    <property type="project" value="TreeGrafter"/>
</dbReference>
<dbReference type="GO" id="GO:0140082">
    <property type="term" value="F:SUMO-ubiquitin ligase activity"/>
    <property type="evidence" value="ECO:0007669"/>
    <property type="project" value="TreeGrafter"/>
</dbReference>
<keyword evidence="8" id="KW-1185">Reference proteome</keyword>
<gene>
    <name evidence="7" type="ORF">M0R45_020307</name>
</gene>
<dbReference type="PANTHER" id="PTHR47094:SF18">
    <property type="entry name" value="RING-TYPE DOMAIN-CONTAINING PROTEIN"/>
    <property type="match status" value="1"/>
</dbReference>
<dbReference type="GO" id="GO:0008270">
    <property type="term" value="F:zinc ion binding"/>
    <property type="evidence" value="ECO:0007669"/>
    <property type="project" value="UniProtKB-KW"/>
</dbReference>
<dbReference type="Gene3D" id="3.30.40.10">
    <property type="entry name" value="Zinc/RING finger domain, C3HC4 (zinc finger)"/>
    <property type="match status" value="1"/>
</dbReference>
<reference evidence="7 8" key="1">
    <citation type="journal article" date="2023" name="G3 (Bethesda)">
        <title>A chromosome-length genome assembly and annotation of blackberry (Rubus argutus, cv. 'Hillquist').</title>
        <authorList>
            <person name="Bruna T."/>
            <person name="Aryal R."/>
            <person name="Dudchenko O."/>
            <person name="Sargent D.J."/>
            <person name="Mead D."/>
            <person name="Buti M."/>
            <person name="Cavallini A."/>
            <person name="Hytonen T."/>
            <person name="Andres J."/>
            <person name="Pham M."/>
            <person name="Weisz D."/>
            <person name="Mascagni F."/>
            <person name="Usai G."/>
            <person name="Natali L."/>
            <person name="Bassil N."/>
            <person name="Fernandez G.E."/>
            <person name="Lomsadze A."/>
            <person name="Armour M."/>
            <person name="Olukolu B."/>
            <person name="Poorten T."/>
            <person name="Britton C."/>
            <person name="Davik J."/>
            <person name="Ashrafi H."/>
            <person name="Aiden E.L."/>
            <person name="Borodovsky M."/>
            <person name="Worthington M."/>
        </authorList>
    </citation>
    <scope>NUCLEOTIDE SEQUENCE [LARGE SCALE GENOMIC DNA]</scope>
    <source>
        <strain evidence="7">PI 553951</strain>
    </source>
</reference>
<evidence type="ECO:0000313" key="7">
    <source>
        <dbReference type="EMBL" id="KAK9933098.1"/>
    </source>
</evidence>
<dbReference type="PANTHER" id="PTHR47094">
    <property type="entry name" value="ELFLESS, ISOFORM B"/>
    <property type="match status" value="1"/>
</dbReference>
<dbReference type="GO" id="GO:0006511">
    <property type="term" value="P:ubiquitin-dependent protein catabolic process"/>
    <property type="evidence" value="ECO:0007669"/>
    <property type="project" value="TreeGrafter"/>
</dbReference>
<evidence type="ECO:0000256" key="3">
    <source>
        <dbReference type="ARBA" id="ARBA00022833"/>
    </source>
</evidence>
<dbReference type="Pfam" id="PF13639">
    <property type="entry name" value="zf-RING_2"/>
    <property type="match status" value="1"/>
</dbReference>
<dbReference type="EMBL" id="JBEDUW010000004">
    <property type="protein sequence ID" value="KAK9933098.1"/>
    <property type="molecule type" value="Genomic_DNA"/>
</dbReference>
<feature type="region of interest" description="Disordered" evidence="5">
    <location>
        <begin position="79"/>
        <end position="98"/>
    </location>
</feature>
<dbReference type="InterPro" id="IPR013083">
    <property type="entry name" value="Znf_RING/FYVE/PHD"/>
</dbReference>
<dbReference type="SMART" id="SM00184">
    <property type="entry name" value="RING"/>
    <property type="match status" value="1"/>
</dbReference>
<comment type="caution">
    <text evidence="7">The sequence shown here is derived from an EMBL/GenBank/DDBJ whole genome shotgun (WGS) entry which is preliminary data.</text>
</comment>
<evidence type="ECO:0000313" key="8">
    <source>
        <dbReference type="Proteomes" id="UP001457282"/>
    </source>
</evidence>
<proteinExistence type="predicted"/>
<evidence type="ECO:0000256" key="4">
    <source>
        <dbReference type="PROSITE-ProRule" id="PRU00175"/>
    </source>
</evidence>
<evidence type="ECO:0000259" key="6">
    <source>
        <dbReference type="PROSITE" id="PS50089"/>
    </source>
</evidence>